<reference evidence="1" key="1">
    <citation type="submission" date="2020-07" db="EMBL/GenBank/DDBJ databases">
        <authorList>
            <person name="Camacho E."/>
        </authorList>
    </citation>
    <scope>NUCLEOTIDE SEQUENCE</scope>
    <source>
        <strain evidence="1">MPO218</strain>
    </source>
</reference>
<proteinExistence type="predicted"/>
<name>A0A975D327_9SPHN</name>
<dbReference type="Proteomes" id="UP000664914">
    <property type="component" value="Chromosome"/>
</dbReference>
<dbReference type="EMBL" id="CP059319">
    <property type="protein sequence ID" value="QTH20800.1"/>
    <property type="molecule type" value="Genomic_DNA"/>
</dbReference>
<accession>A0A975D327</accession>
<organism evidence="1 2">
    <name type="scientific">Rhizorhabdus wittichii</name>
    <dbReference type="NCBI Taxonomy" id="160791"/>
    <lineage>
        <taxon>Bacteria</taxon>
        <taxon>Pseudomonadati</taxon>
        <taxon>Pseudomonadota</taxon>
        <taxon>Alphaproteobacteria</taxon>
        <taxon>Sphingomonadales</taxon>
        <taxon>Sphingomonadaceae</taxon>
        <taxon>Rhizorhabdus</taxon>
    </lineage>
</organism>
<protein>
    <submittedName>
        <fullName evidence="1">Uncharacterized protein</fullName>
    </submittedName>
</protein>
<gene>
    <name evidence="1" type="ORF">HRJ34_21125</name>
</gene>
<reference evidence="1" key="2">
    <citation type="submission" date="2021-04" db="EMBL/GenBank/DDBJ databases">
        <title>Isolation and genomic analysis of the ibuprofen-degrading bacterium Sphingomonas strain MPO218.</title>
        <authorList>
            <person name="Aulestia M."/>
            <person name="Flores A."/>
            <person name="Mangas E.L."/>
            <person name="Perez-Pulido A.J."/>
            <person name="Santero E."/>
            <person name="Camacho E.M."/>
        </authorList>
    </citation>
    <scope>NUCLEOTIDE SEQUENCE</scope>
    <source>
        <strain evidence="1">MPO218</strain>
    </source>
</reference>
<evidence type="ECO:0000313" key="2">
    <source>
        <dbReference type="Proteomes" id="UP000664914"/>
    </source>
</evidence>
<evidence type="ECO:0000313" key="1">
    <source>
        <dbReference type="EMBL" id="QTH20800.1"/>
    </source>
</evidence>
<dbReference type="AlphaFoldDB" id="A0A975D327"/>
<sequence length="81" mass="9071">MTPDELRDIQARAKAELAKIDTAHTEENENRLRAEFERRGWKLTRSGSGKSGFTLVDPGRTRISGLTLADAQNLFKKIAKS</sequence>
<dbReference type="RefSeq" id="WP_208632314.1">
    <property type="nucleotide sequence ID" value="NZ_CP059319.1"/>
</dbReference>